<gene>
    <name evidence="5" type="primary">sph_1</name>
    <name evidence="5" type="ORF">LEP1GSC062_0017</name>
</gene>
<dbReference type="GO" id="GO:0005576">
    <property type="term" value="C:extracellular region"/>
    <property type="evidence" value="ECO:0007669"/>
    <property type="project" value="InterPro"/>
</dbReference>
<feature type="compositionally biased region" description="Low complexity" evidence="3">
    <location>
        <begin position="297"/>
        <end position="308"/>
    </location>
</feature>
<feature type="compositionally biased region" description="Low complexity" evidence="3">
    <location>
        <begin position="76"/>
        <end position="86"/>
    </location>
</feature>
<keyword evidence="6" id="KW-1185">Reference proteome</keyword>
<dbReference type="InterPro" id="IPR036691">
    <property type="entry name" value="Endo/exonu/phosph_ase_sf"/>
</dbReference>
<dbReference type="GO" id="GO:0004767">
    <property type="term" value="F:sphingomyelin phosphodiesterase activity"/>
    <property type="evidence" value="ECO:0007669"/>
    <property type="project" value="UniProtKB-EC"/>
</dbReference>
<dbReference type="InterPro" id="IPR005135">
    <property type="entry name" value="Endo/exonuclease/phosphatase"/>
</dbReference>
<evidence type="ECO:0000256" key="1">
    <source>
        <dbReference type="ARBA" id="ARBA00022729"/>
    </source>
</evidence>
<evidence type="ECO:0000259" key="4">
    <source>
        <dbReference type="Pfam" id="PF03372"/>
    </source>
</evidence>
<keyword evidence="2 5" id="KW-0378">Hydrolase</keyword>
<sequence>MKTKRNVFPEKVRKESKRHTNSRFLIYCSLFLFLISRCSPDKQTSYADLFKFLLLISNNRSVSNESQGSTDYDPISSGPASSTSPAGPGPGDLDPSNSDSTNSSSVNSDSTNSSSVNSSSVNSDSVNSGSASSSSTNSSSVNSGSASSSSTNSSSASSGSTNSGSTNSSSTNSSSASSGSTNSGSTNSSSTNSSSASSSSTNSGSASSGSTNSGSTNSGSASSGSTNSGSTNSGSASSGSTNSGSTNSGSTNSGSASSGSTNSGSASSGSTSSSSASIVFPSRPANTGTGSSSIVITYGPSSGTTSSHPSPPGQPASTGIGSITSIVETISSGPSSSSRLRSNSQDSEIKILSHNVSLMSTQLPGWADWGQKERAEQIVGSDYIKNQDVIVFEGLSDANARRILLDGIHSQYPYQTDAVGRTRNGWNATLGVYRQSTSADGGVVIVSQWPIEEKIQYIFNNSGCGVESSYHKGFTYVRINKNGKKFHVIGTQVQTVGPACSDLGRSVRMSQFNNIKDFINTKAIPKDELVLIAGDLNIARGSDEYYEVLTNLNVNEPKYVGIPYTRDPQVNAFAALRYHNSQPIYTNYVLVSKFHSQPEVWQNLAYDPISPKIWKRSNGHISYEFSDSYPVYGFVYADSTTPTKSAHRRKYDQVSLVSVATEKMIQANSQKPNGWLKANTTTGTKFTQFNLLQPLDPNSNPFCMESGYVRVEPSAYLNYFWNWWYSGGFSGGNGNYGYYPKFDDGSDRLQIINLDGGCLQDGSRIAFKDYNTVLAKHQYITVWKEGAWNQHLFLWSNGVAGEATFYLRLNSTPVRDWRSDLIYR</sequence>
<protein>
    <submittedName>
        <fullName evidence="5">Sphingomyelin phosphodiesterase</fullName>
        <ecNumber evidence="5">3.1.4.12</ecNumber>
    </submittedName>
</protein>
<accession>V6ID42</accession>
<evidence type="ECO:0000256" key="2">
    <source>
        <dbReference type="ARBA" id="ARBA00022801"/>
    </source>
</evidence>
<dbReference type="CDD" id="cd09078">
    <property type="entry name" value="nSMase"/>
    <property type="match status" value="1"/>
</dbReference>
<dbReference type="AlphaFoldDB" id="V6ID42"/>
<feature type="domain" description="Endonuclease/exonuclease/phosphatase" evidence="4">
    <location>
        <begin position="382"/>
        <end position="567"/>
    </location>
</feature>
<dbReference type="InterPro" id="IPR002989">
    <property type="entry name" value="Mycobac_pentapep"/>
</dbReference>
<dbReference type="InterPro" id="IPR038772">
    <property type="entry name" value="Sph/SMPD2-like"/>
</dbReference>
<dbReference type="EC" id="3.1.4.12" evidence="5"/>
<dbReference type="SUPFAM" id="SSF56219">
    <property type="entry name" value="DNase I-like"/>
    <property type="match status" value="1"/>
</dbReference>
<dbReference type="OrthoDB" id="346143at2"/>
<feature type="compositionally biased region" description="Polar residues" evidence="3">
    <location>
        <begin position="284"/>
        <end position="295"/>
    </location>
</feature>
<dbReference type="Proteomes" id="UP000018747">
    <property type="component" value="Unassembled WGS sequence"/>
</dbReference>
<evidence type="ECO:0000313" key="6">
    <source>
        <dbReference type="Proteomes" id="UP000018747"/>
    </source>
</evidence>
<comment type="caution">
    <text evidence="5">The sequence shown here is derived from an EMBL/GenBank/DDBJ whole genome shotgun (WGS) entry which is preliminary data.</text>
</comment>
<dbReference type="Pfam" id="PF01469">
    <property type="entry name" value="Pentapeptide_2"/>
    <property type="match status" value="1"/>
</dbReference>
<dbReference type="EMBL" id="AHMT02000038">
    <property type="protein sequence ID" value="EQA62173.1"/>
    <property type="molecule type" value="Genomic_DNA"/>
</dbReference>
<dbReference type="STRING" id="100053.GCA_002009845_02897"/>
<proteinExistence type="predicted"/>
<dbReference type="PANTHER" id="PTHR16320:SF23">
    <property type="entry name" value="SPHINGOMYELINASE C 1"/>
    <property type="match status" value="1"/>
</dbReference>
<dbReference type="InterPro" id="IPR017766">
    <property type="entry name" value="Sphingomyelinase/PLipase_C"/>
</dbReference>
<reference evidence="5" key="1">
    <citation type="submission" date="2013-05" db="EMBL/GenBank/DDBJ databases">
        <authorList>
            <person name="Harkins D.M."/>
            <person name="Durkin A.S."/>
            <person name="Brinkac L.M."/>
            <person name="Haft D.H."/>
            <person name="Selengut J.D."/>
            <person name="Sanka R."/>
            <person name="DePew J."/>
            <person name="Purushe J."/>
            <person name="Hartskeerl R.A."/>
            <person name="Ahmed A."/>
            <person name="van der Linden H."/>
            <person name="Goris M.G.A."/>
            <person name="Vinetz J.M."/>
            <person name="Sutton G.G."/>
            <person name="Nierman W.C."/>
            <person name="Fouts D.E."/>
        </authorList>
    </citation>
    <scope>NUCLEOTIDE SEQUENCE [LARGE SCALE GENOMIC DNA]</scope>
    <source>
        <strain evidence="5">L 60</strain>
    </source>
</reference>
<feature type="compositionally biased region" description="Low complexity" evidence="3">
    <location>
        <begin position="96"/>
        <end position="277"/>
    </location>
</feature>
<dbReference type="PANTHER" id="PTHR16320">
    <property type="entry name" value="SPHINGOMYELINASE FAMILY MEMBER"/>
    <property type="match status" value="1"/>
</dbReference>
<evidence type="ECO:0000313" key="5">
    <source>
        <dbReference type="EMBL" id="EQA62173.1"/>
    </source>
</evidence>
<dbReference type="NCBIfam" id="TIGR03395">
    <property type="entry name" value="sphingomy"/>
    <property type="match status" value="1"/>
</dbReference>
<dbReference type="RefSeq" id="WP_020984420.1">
    <property type="nucleotide sequence ID" value="NZ_AHMT02000038.1"/>
</dbReference>
<name>V6ID42_9LEPT</name>
<keyword evidence="1" id="KW-0732">Signal</keyword>
<feature type="region of interest" description="Disordered" evidence="3">
    <location>
        <begin position="63"/>
        <end position="320"/>
    </location>
</feature>
<dbReference type="Pfam" id="PF03372">
    <property type="entry name" value="Exo_endo_phos"/>
    <property type="match status" value="1"/>
</dbReference>
<dbReference type="Gene3D" id="3.60.10.10">
    <property type="entry name" value="Endonuclease/exonuclease/phosphatase"/>
    <property type="match status" value="1"/>
</dbReference>
<evidence type="ECO:0000256" key="3">
    <source>
        <dbReference type="SAM" id="MobiDB-lite"/>
    </source>
</evidence>
<organism evidence="5 6">
    <name type="scientific">Leptospira alexanderi serovar Manhao 3 str. L 60</name>
    <dbReference type="NCBI Taxonomy" id="1049759"/>
    <lineage>
        <taxon>Bacteria</taxon>
        <taxon>Pseudomonadati</taxon>
        <taxon>Spirochaetota</taxon>
        <taxon>Spirochaetia</taxon>
        <taxon>Leptospirales</taxon>
        <taxon>Leptospiraceae</taxon>
        <taxon>Leptospira</taxon>
    </lineage>
</organism>